<comment type="caution">
    <text evidence="3">The sequence shown here is derived from an EMBL/GenBank/DDBJ whole genome shotgun (WGS) entry which is preliminary data.</text>
</comment>
<dbReference type="RefSeq" id="WP_245251701.1">
    <property type="nucleotide sequence ID" value="NZ_JAGGKG010000034.1"/>
</dbReference>
<feature type="domain" description="GT-D fold-like" evidence="2">
    <location>
        <begin position="138"/>
        <end position="348"/>
    </location>
</feature>
<feature type="compositionally biased region" description="Basic residues" evidence="1">
    <location>
        <begin position="1"/>
        <end position="31"/>
    </location>
</feature>
<sequence>MVRRSKKKFQQRKTRLTHKSRRVFKKNKRGRSAPVTSKQTITTLPTIPTVIDSTEQRPLTESSINEVNQEPSLQLEQMNAELNEIYAKAYEEGYFEGGEAKVGNLIPQGYILPEYTVDHLLAIAFQTVRSSLVPLNSPTHVYHQIKSAIEQRQPFSLVRLGDGELLTLAHNTVISTDEAKRRGAFLPYAGVQLPDAEASAMLIEAIKRADYIGIPESRHPSYQGLLFPVLKHAQIDYRKLKLTSSTINYALNEQGFLHPILSSCSLLLIGNQVEGLSHILARQGYRIAGMITPVNGTQDVASIVEQASHFEFDLAFVSAGVAAVAICTGIVSKMGKVALDMGHMANKLESGEIALKFRLGV</sequence>
<keyword evidence="4" id="KW-1185">Reference proteome</keyword>
<dbReference type="InterPro" id="IPR049785">
    <property type="entry name" value="GT-D-like_firm"/>
</dbReference>
<evidence type="ECO:0000313" key="4">
    <source>
        <dbReference type="Proteomes" id="UP001519272"/>
    </source>
</evidence>
<protein>
    <recommendedName>
        <fullName evidence="2">GT-D fold-like domain-containing protein</fullName>
    </recommendedName>
</protein>
<dbReference type="NCBIfam" id="NF040628">
    <property type="entry name" value="GT-D_rel"/>
    <property type="match status" value="1"/>
</dbReference>
<dbReference type="Proteomes" id="UP001519272">
    <property type="component" value="Unassembled WGS sequence"/>
</dbReference>
<feature type="region of interest" description="Disordered" evidence="1">
    <location>
        <begin position="1"/>
        <end position="37"/>
    </location>
</feature>
<organism evidence="3 4">
    <name type="scientific">Paenibacillus turicensis</name>
    <dbReference type="NCBI Taxonomy" id="160487"/>
    <lineage>
        <taxon>Bacteria</taxon>
        <taxon>Bacillati</taxon>
        <taxon>Bacillota</taxon>
        <taxon>Bacilli</taxon>
        <taxon>Bacillales</taxon>
        <taxon>Paenibacillaceae</taxon>
        <taxon>Paenibacillus</taxon>
    </lineage>
</organism>
<dbReference type="EMBL" id="JAGGKG010000034">
    <property type="protein sequence ID" value="MBP1907759.1"/>
    <property type="molecule type" value="Genomic_DNA"/>
</dbReference>
<accession>A0ABS4FYV0</accession>
<evidence type="ECO:0000256" key="1">
    <source>
        <dbReference type="SAM" id="MobiDB-lite"/>
    </source>
</evidence>
<dbReference type="InterPro" id="IPR055171">
    <property type="entry name" value="GT-D-like"/>
</dbReference>
<gene>
    <name evidence="3" type="ORF">J2Z32_004440</name>
</gene>
<dbReference type="Pfam" id="PF22882">
    <property type="entry name" value="GT-D-like"/>
    <property type="match status" value="1"/>
</dbReference>
<evidence type="ECO:0000259" key="2">
    <source>
        <dbReference type="Pfam" id="PF22882"/>
    </source>
</evidence>
<proteinExistence type="predicted"/>
<name>A0ABS4FYV0_9BACL</name>
<evidence type="ECO:0000313" key="3">
    <source>
        <dbReference type="EMBL" id="MBP1907759.1"/>
    </source>
</evidence>
<reference evidence="3 4" key="1">
    <citation type="submission" date="2021-03" db="EMBL/GenBank/DDBJ databases">
        <title>Genomic Encyclopedia of Type Strains, Phase IV (KMG-IV): sequencing the most valuable type-strain genomes for metagenomic binning, comparative biology and taxonomic classification.</title>
        <authorList>
            <person name="Goeker M."/>
        </authorList>
    </citation>
    <scope>NUCLEOTIDE SEQUENCE [LARGE SCALE GENOMIC DNA]</scope>
    <source>
        <strain evidence="3 4">DSM 14349</strain>
    </source>
</reference>